<reference evidence="4" key="1">
    <citation type="submission" date="2017-02" db="UniProtKB">
        <authorList>
            <consortium name="WormBaseParasite"/>
        </authorList>
    </citation>
    <scope>IDENTIFICATION</scope>
</reference>
<reference evidence="2 3" key="2">
    <citation type="submission" date="2018-11" db="EMBL/GenBank/DDBJ databases">
        <authorList>
            <consortium name="Pathogen Informatics"/>
        </authorList>
    </citation>
    <scope>NUCLEOTIDE SEQUENCE [LARGE SCALE GENOMIC DNA]</scope>
    <source>
        <strain evidence="2 3">MHpl1</strain>
    </source>
</reference>
<proteinExistence type="predicted"/>
<accession>A0A0N4X5Z0</accession>
<dbReference type="EMBL" id="UZAF01021574">
    <property type="protein sequence ID" value="VDO79232.1"/>
    <property type="molecule type" value="Genomic_DNA"/>
</dbReference>
<organism evidence="4">
    <name type="scientific">Haemonchus placei</name>
    <name type="common">Barber's pole worm</name>
    <dbReference type="NCBI Taxonomy" id="6290"/>
    <lineage>
        <taxon>Eukaryota</taxon>
        <taxon>Metazoa</taxon>
        <taxon>Ecdysozoa</taxon>
        <taxon>Nematoda</taxon>
        <taxon>Chromadorea</taxon>
        <taxon>Rhabditida</taxon>
        <taxon>Rhabditina</taxon>
        <taxon>Rhabditomorpha</taxon>
        <taxon>Strongyloidea</taxon>
        <taxon>Trichostrongylidae</taxon>
        <taxon>Haemonchus</taxon>
    </lineage>
</organism>
<evidence type="ECO:0000313" key="4">
    <source>
        <dbReference type="WBParaSite" id="HPLM_0001978201-mRNA-1"/>
    </source>
</evidence>
<gene>
    <name evidence="2" type="ORF">HPLM_LOCUS19774</name>
</gene>
<protein>
    <submittedName>
        <fullName evidence="2 4">Uncharacterized protein</fullName>
    </submittedName>
</protein>
<evidence type="ECO:0000313" key="3">
    <source>
        <dbReference type="Proteomes" id="UP000268014"/>
    </source>
</evidence>
<name>A0A0N4X5Z0_HAEPC</name>
<evidence type="ECO:0000313" key="2">
    <source>
        <dbReference type="EMBL" id="VDO79232.1"/>
    </source>
</evidence>
<feature type="compositionally biased region" description="Basic residues" evidence="1">
    <location>
        <begin position="30"/>
        <end position="56"/>
    </location>
</feature>
<sequence>MTESFNISSSSNWWGHSEPTTHATETTIKSSHRAHSAHSAHSRAHSAHAHVSHRAAKFWPKLSQGYTKQCSENKEH</sequence>
<dbReference type="AlphaFoldDB" id="A0A0N4X5Z0"/>
<keyword evidence="3" id="KW-1185">Reference proteome</keyword>
<dbReference type="WBParaSite" id="HPLM_0001978201-mRNA-1">
    <property type="protein sequence ID" value="HPLM_0001978201-mRNA-1"/>
    <property type="gene ID" value="HPLM_0001978201"/>
</dbReference>
<feature type="compositionally biased region" description="Polar residues" evidence="1">
    <location>
        <begin position="1"/>
        <end position="29"/>
    </location>
</feature>
<feature type="region of interest" description="Disordered" evidence="1">
    <location>
        <begin position="1"/>
        <end position="56"/>
    </location>
</feature>
<dbReference type="Proteomes" id="UP000268014">
    <property type="component" value="Unassembled WGS sequence"/>
</dbReference>
<evidence type="ECO:0000256" key="1">
    <source>
        <dbReference type="SAM" id="MobiDB-lite"/>
    </source>
</evidence>